<reference evidence="2 3" key="1">
    <citation type="journal article" date="2024" name="J Genomics">
        <title>Draft genome sequencing and assembly of Favolaschia claudopus CIRM-BRFM 2984 isolated from oak limbs.</title>
        <authorList>
            <person name="Navarro D."/>
            <person name="Drula E."/>
            <person name="Chaduli D."/>
            <person name="Cazenave R."/>
            <person name="Ahrendt S."/>
            <person name="Wang J."/>
            <person name="Lipzen A."/>
            <person name="Daum C."/>
            <person name="Barry K."/>
            <person name="Grigoriev I.V."/>
            <person name="Favel A."/>
            <person name="Rosso M.N."/>
            <person name="Martin F."/>
        </authorList>
    </citation>
    <scope>NUCLEOTIDE SEQUENCE [LARGE SCALE GENOMIC DNA]</scope>
    <source>
        <strain evidence="2 3">CIRM-BRFM 2984</strain>
    </source>
</reference>
<dbReference type="InterPro" id="IPR002347">
    <property type="entry name" value="SDR_fam"/>
</dbReference>
<dbReference type="PANTHER" id="PTHR43157:SF31">
    <property type="entry name" value="PHOSPHATIDYLINOSITOL-GLYCAN BIOSYNTHESIS CLASS F PROTEIN"/>
    <property type="match status" value="1"/>
</dbReference>
<dbReference type="Proteomes" id="UP001362999">
    <property type="component" value="Unassembled WGS sequence"/>
</dbReference>
<comment type="caution">
    <text evidence="2">The sequence shown here is derived from an EMBL/GenBank/DDBJ whole genome shotgun (WGS) entry which is preliminary data.</text>
</comment>
<dbReference type="Gene3D" id="3.40.50.720">
    <property type="entry name" value="NAD(P)-binding Rossmann-like Domain"/>
    <property type="match status" value="1"/>
</dbReference>
<dbReference type="PANTHER" id="PTHR43157">
    <property type="entry name" value="PHOSPHATIDYLINOSITOL-GLYCAN BIOSYNTHESIS CLASS F PROTEIN-RELATED"/>
    <property type="match status" value="1"/>
</dbReference>
<proteinExistence type="predicted"/>
<evidence type="ECO:0000313" key="2">
    <source>
        <dbReference type="EMBL" id="KAK6996838.1"/>
    </source>
</evidence>
<evidence type="ECO:0000256" key="1">
    <source>
        <dbReference type="ARBA" id="ARBA00023002"/>
    </source>
</evidence>
<sequence>MPPEPTIMNRLKAQTCKQPPVVEANLTGKTVVVLGASTGIGFESCKHFAGMNAGKIILACRSESRGRAAVEKLRQETGYTKGELWIVDLADFRSVISFVDKYEREGGRLDILLANAAMEPGKFIPTKDGWESTMQVNYLATSLVVLLLIPTMERTARECGTRPRIVSVSSELMYDVGFEQDAVAQRGIVKTLADPEYLKKGARMRQQYSITKLLNLSFTRSLTTHLPRTSPLIAVAPAPGFCVSELRRDLTGAFKHVAKVMETLIALPTEVGARRLVAGAVGGKEDELRGQFMNRAEVWKPHPDMETEEGRGVEERIWVETLELLGKVDSRVKAIAERYLSG</sequence>
<evidence type="ECO:0008006" key="4">
    <source>
        <dbReference type="Google" id="ProtNLM"/>
    </source>
</evidence>
<dbReference type="GO" id="GO:0016491">
    <property type="term" value="F:oxidoreductase activity"/>
    <property type="evidence" value="ECO:0007669"/>
    <property type="project" value="UniProtKB-KW"/>
</dbReference>
<dbReference type="EMBL" id="JAWWNJ010000095">
    <property type="protein sequence ID" value="KAK6996838.1"/>
    <property type="molecule type" value="Genomic_DNA"/>
</dbReference>
<evidence type="ECO:0000313" key="3">
    <source>
        <dbReference type="Proteomes" id="UP001362999"/>
    </source>
</evidence>
<dbReference type="Pfam" id="PF00106">
    <property type="entry name" value="adh_short"/>
    <property type="match status" value="1"/>
</dbReference>
<dbReference type="SUPFAM" id="SSF51735">
    <property type="entry name" value="NAD(P)-binding Rossmann-fold domains"/>
    <property type="match status" value="1"/>
</dbReference>
<dbReference type="InterPro" id="IPR036291">
    <property type="entry name" value="NAD(P)-bd_dom_sf"/>
</dbReference>
<name>A0AAW0A0H8_9AGAR</name>
<organism evidence="2 3">
    <name type="scientific">Favolaschia claudopus</name>
    <dbReference type="NCBI Taxonomy" id="2862362"/>
    <lineage>
        <taxon>Eukaryota</taxon>
        <taxon>Fungi</taxon>
        <taxon>Dikarya</taxon>
        <taxon>Basidiomycota</taxon>
        <taxon>Agaricomycotina</taxon>
        <taxon>Agaricomycetes</taxon>
        <taxon>Agaricomycetidae</taxon>
        <taxon>Agaricales</taxon>
        <taxon>Marasmiineae</taxon>
        <taxon>Mycenaceae</taxon>
        <taxon>Favolaschia</taxon>
    </lineage>
</organism>
<protein>
    <recommendedName>
        <fullName evidence="4">NAD(P)-binding protein</fullName>
    </recommendedName>
</protein>
<gene>
    <name evidence="2" type="ORF">R3P38DRAFT_3067999</name>
</gene>
<keyword evidence="3" id="KW-1185">Reference proteome</keyword>
<keyword evidence="1" id="KW-0560">Oxidoreductase</keyword>
<dbReference type="AlphaFoldDB" id="A0AAW0A0H8"/>
<dbReference type="PRINTS" id="PR00081">
    <property type="entry name" value="GDHRDH"/>
</dbReference>
<accession>A0AAW0A0H8</accession>